<dbReference type="Pfam" id="PF14815">
    <property type="entry name" value="NUDIX_4"/>
    <property type="match status" value="1"/>
</dbReference>
<organism evidence="17 18">
    <name type="scientific">Fulvimarina uroteuthidis</name>
    <dbReference type="NCBI Taxonomy" id="3098149"/>
    <lineage>
        <taxon>Bacteria</taxon>
        <taxon>Pseudomonadati</taxon>
        <taxon>Pseudomonadota</taxon>
        <taxon>Alphaproteobacteria</taxon>
        <taxon>Hyphomicrobiales</taxon>
        <taxon>Aurantimonadaceae</taxon>
        <taxon>Fulvimarina</taxon>
    </lineage>
</organism>
<dbReference type="EC" id="3.2.2.31" evidence="4 14"/>
<evidence type="ECO:0000256" key="6">
    <source>
        <dbReference type="ARBA" id="ARBA00022485"/>
    </source>
</evidence>
<keyword evidence="6" id="KW-0004">4Fe-4S</keyword>
<evidence type="ECO:0000313" key="17">
    <source>
        <dbReference type="EMBL" id="MDY8109431.1"/>
    </source>
</evidence>
<protein>
    <recommendedName>
        <fullName evidence="5 14">Adenine DNA glycosylase</fullName>
        <ecNumber evidence="4 14">3.2.2.31</ecNumber>
    </recommendedName>
</protein>
<dbReference type="SUPFAM" id="SSF48150">
    <property type="entry name" value="DNA-glycosylase"/>
    <property type="match status" value="1"/>
</dbReference>
<dbReference type="SUPFAM" id="SSF55811">
    <property type="entry name" value="Nudix"/>
    <property type="match status" value="1"/>
</dbReference>
<evidence type="ECO:0000256" key="12">
    <source>
        <dbReference type="ARBA" id="ARBA00023204"/>
    </source>
</evidence>
<evidence type="ECO:0000256" key="4">
    <source>
        <dbReference type="ARBA" id="ARBA00012045"/>
    </source>
</evidence>
<evidence type="ECO:0000256" key="10">
    <source>
        <dbReference type="ARBA" id="ARBA00023004"/>
    </source>
</evidence>
<evidence type="ECO:0000313" key="18">
    <source>
        <dbReference type="Proteomes" id="UP001294412"/>
    </source>
</evidence>
<evidence type="ECO:0000256" key="2">
    <source>
        <dbReference type="ARBA" id="ARBA00002933"/>
    </source>
</evidence>
<dbReference type="InterPro" id="IPR005760">
    <property type="entry name" value="A/G_AdeGlyc_MutY"/>
</dbReference>
<reference evidence="17 18" key="1">
    <citation type="submission" date="2023-12" db="EMBL/GenBank/DDBJ databases">
        <title>Description of Novel Strain Fulvimarina sp. 2208YS6-2-32 isolated from Uroteuthis (Photololigo) edulis.</title>
        <authorList>
            <person name="Park J.-S."/>
        </authorList>
    </citation>
    <scope>NUCLEOTIDE SEQUENCE [LARGE SCALE GENOMIC DNA]</scope>
    <source>
        <strain evidence="17 18">2208YS6-2-32</strain>
    </source>
</reference>
<sequence>MSFEHHQIPADLLAWYDLSARDLPWRIGPAARKAGIRPDAYRVWLSEIMLQQTTVAAVKPYFERFVARWRSVEDLADAETDDVMAEWAGLGYYSRARNLHACAKIVAHGHGGRFPPTAALLKALPGIGDYTSAAIASIAFDEPAPVVDGNIERVVTRLYRIKAPLPAAKTAIRRTVAAITPTERPGDFAQAMMDLGATICVPRTPSCLICPIAAHCAARSAGDQALYPVKPPKRAVPSRVGAAFVALRRADGAVWLRRRPAPSMLGGMAEAPSTDWSARADGETHAASAPFTAGWVHAGTVEHGFTHFKLALEVYRAEVETVTGVEGWWAPPDRIAEQGLPTLMRKVVARAIAAEPALAKEKRPARKQRTASIRLEAEPEGSFSLVDDAAAGTRRPPRPRRRTRRTSARWSKG</sequence>
<proteinExistence type="inferred from homology"/>
<accession>A0ABU5I5K6</accession>
<evidence type="ECO:0000256" key="14">
    <source>
        <dbReference type="RuleBase" id="RU365096"/>
    </source>
</evidence>
<dbReference type="Proteomes" id="UP001294412">
    <property type="component" value="Unassembled WGS sequence"/>
</dbReference>
<dbReference type="Pfam" id="PF00730">
    <property type="entry name" value="HhH-GPD"/>
    <property type="match status" value="1"/>
</dbReference>
<comment type="similarity">
    <text evidence="3 14">Belongs to the Nth/MutY family.</text>
</comment>
<keyword evidence="13 14" id="KW-0326">Glycosidase</keyword>
<keyword evidence="12" id="KW-0234">DNA repair</keyword>
<keyword evidence="7" id="KW-0479">Metal-binding</keyword>
<comment type="catalytic activity">
    <reaction evidence="1 14">
        <text>Hydrolyzes free adenine bases from 7,8-dihydro-8-oxoguanine:adenine mismatched double-stranded DNA, leaving an apurinic site.</text>
        <dbReference type="EC" id="3.2.2.31"/>
    </reaction>
</comment>
<comment type="function">
    <text evidence="2">Adenine glycosylase active on G-A mispairs. MutY also corrects error-prone DNA synthesis past GO lesions which are due to the oxidatively damaged form of guanine: 7,8-dihydro-8-oxoguanine (8-oxo-dGTP).</text>
</comment>
<dbReference type="InterPro" id="IPR044298">
    <property type="entry name" value="MIG/MutY"/>
</dbReference>
<dbReference type="InterPro" id="IPR015797">
    <property type="entry name" value="NUDIX_hydrolase-like_dom_sf"/>
</dbReference>
<dbReference type="InterPro" id="IPR029119">
    <property type="entry name" value="MutY_C"/>
</dbReference>
<evidence type="ECO:0000256" key="3">
    <source>
        <dbReference type="ARBA" id="ARBA00008343"/>
    </source>
</evidence>
<dbReference type="InterPro" id="IPR023170">
    <property type="entry name" value="HhH_base_excis_C"/>
</dbReference>
<evidence type="ECO:0000256" key="11">
    <source>
        <dbReference type="ARBA" id="ARBA00023014"/>
    </source>
</evidence>
<evidence type="ECO:0000256" key="5">
    <source>
        <dbReference type="ARBA" id="ARBA00022023"/>
    </source>
</evidence>
<dbReference type="SMART" id="SM00478">
    <property type="entry name" value="ENDO3c"/>
    <property type="match status" value="1"/>
</dbReference>
<keyword evidence="10 14" id="KW-0408">Iron</keyword>
<dbReference type="RefSeq" id="WP_322186924.1">
    <property type="nucleotide sequence ID" value="NZ_JAXLPB010000003.1"/>
</dbReference>
<dbReference type="Gene3D" id="1.10.340.30">
    <property type="entry name" value="Hypothetical protein, domain 2"/>
    <property type="match status" value="1"/>
</dbReference>
<dbReference type="InterPro" id="IPR011257">
    <property type="entry name" value="DNA_glycosylase"/>
</dbReference>
<dbReference type="PANTHER" id="PTHR42944">
    <property type="entry name" value="ADENINE DNA GLYCOSYLASE"/>
    <property type="match status" value="1"/>
</dbReference>
<feature type="compositionally biased region" description="Basic residues" evidence="15">
    <location>
        <begin position="395"/>
        <end position="413"/>
    </location>
</feature>
<keyword evidence="8 14" id="KW-0227">DNA damage</keyword>
<keyword evidence="11" id="KW-0411">Iron-sulfur</keyword>
<evidence type="ECO:0000256" key="7">
    <source>
        <dbReference type="ARBA" id="ARBA00022723"/>
    </source>
</evidence>
<dbReference type="CDD" id="cd03431">
    <property type="entry name" value="NUDIX_DNA_Glycosylase_C-MutY"/>
    <property type="match status" value="1"/>
</dbReference>
<evidence type="ECO:0000256" key="15">
    <source>
        <dbReference type="SAM" id="MobiDB-lite"/>
    </source>
</evidence>
<dbReference type="PANTHER" id="PTHR42944:SF1">
    <property type="entry name" value="ADENINE DNA GLYCOSYLASE"/>
    <property type="match status" value="1"/>
</dbReference>
<keyword evidence="18" id="KW-1185">Reference proteome</keyword>
<comment type="cofactor">
    <cofactor evidence="14">
        <name>[4Fe-4S] cluster</name>
        <dbReference type="ChEBI" id="CHEBI:49883"/>
    </cofactor>
    <text evidence="14">Binds 1 [4Fe-4S] cluster.</text>
</comment>
<evidence type="ECO:0000256" key="8">
    <source>
        <dbReference type="ARBA" id="ARBA00022763"/>
    </source>
</evidence>
<dbReference type="NCBIfam" id="TIGR01084">
    <property type="entry name" value="mutY"/>
    <property type="match status" value="1"/>
</dbReference>
<name>A0ABU5I5K6_9HYPH</name>
<dbReference type="Gene3D" id="1.10.1670.10">
    <property type="entry name" value="Helix-hairpin-Helix base-excision DNA repair enzymes (C-terminal)"/>
    <property type="match status" value="1"/>
</dbReference>
<dbReference type="EMBL" id="JAXLPB010000003">
    <property type="protein sequence ID" value="MDY8109431.1"/>
    <property type="molecule type" value="Genomic_DNA"/>
</dbReference>
<dbReference type="CDD" id="cd00056">
    <property type="entry name" value="ENDO3c"/>
    <property type="match status" value="1"/>
</dbReference>
<dbReference type="Gene3D" id="3.90.79.10">
    <property type="entry name" value="Nucleoside Triphosphate Pyrophosphohydrolase"/>
    <property type="match status" value="1"/>
</dbReference>
<evidence type="ECO:0000256" key="9">
    <source>
        <dbReference type="ARBA" id="ARBA00022801"/>
    </source>
</evidence>
<dbReference type="InterPro" id="IPR003265">
    <property type="entry name" value="HhH-GPD_domain"/>
</dbReference>
<evidence type="ECO:0000256" key="1">
    <source>
        <dbReference type="ARBA" id="ARBA00000843"/>
    </source>
</evidence>
<dbReference type="InterPro" id="IPR003651">
    <property type="entry name" value="Endonuclease3_FeS-loop_motif"/>
</dbReference>
<feature type="region of interest" description="Disordered" evidence="15">
    <location>
        <begin position="384"/>
        <end position="413"/>
    </location>
</feature>
<comment type="caution">
    <text evidence="17">The sequence shown here is derived from an EMBL/GenBank/DDBJ whole genome shotgun (WGS) entry which is preliminary data.</text>
</comment>
<gene>
    <name evidence="17" type="primary">mutY</name>
    <name evidence="17" type="ORF">U0C82_09790</name>
</gene>
<dbReference type="SMART" id="SM00525">
    <property type="entry name" value="FES"/>
    <property type="match status" value="1"/>
</dbReference>
<keyword evidence="9" id="KW-0378">Hydrolase</keyword>
<evidence type="ECO:0000259" key="16">
    <source>
        <dbReference type="SMART" id="SM00478"/>
    </source>
</evidence>
<evidence type="ECO:0000256" key="13">
    <source>
        <dbReference type="ARBA" id="ARBA00023295"/>
    </source>
</evidence>
<feature type="domain" description="HhH-GPD" evidence="16">
    <location>
        <begin position="49"/>
        <end position="198"/>
    </location>
</feature>